<evidence type="ECO:0000313" key="9">
    <source>
        <dbReference type="EMBL" id="AHF01298.1"/>
    </source>
</evidence>
<dbReference type="PANTHER" id="PTHR43311">
    <property type="entry name" value="GLUTAMATE--TRNA LIGASE"/>
    <property type="match status" value="1"/>
</dbReference>
<protein>
    <submittedName>
        <fullName evidence="9">Glutamyl-tRNA synthetase</fullName>
    </submittedName>
</protein>
<evidence type="ECO:0000256" key="3">
    <source>
        <dbReference type="ARBA" id="ARBA00022741"/>
    </source>
</evidence>
<dbReference type="InParanoid" id="W0DVJ9"/>
<keyword evidence="2" id="KW-0479">Metal-binding</keyword>
<evidence type="ECO:0000313" key="10">
    <source>
        <dbReference type="Proteomes" id="UP000005380"/>
    </source>
</evidence>
<dbReference type="AlphaFoldDB" id="W0DVJ9"/>
<dbReference type="InterPro" id="IPR000924">
    <property type="entry name" value="Glu/Gln-tRNA-synth"/>
</dbReference>
<keyword evidence="7" id="KW-0648">Protein biosynthesis</keyword>
<dbReference type="EMBL" id="CP007030">
    <property type="protein sequence ID" value="AHF01298.1"/>
    <property type="molecule type" value="Genomic_DNA"/>
</dbReference>
<evidence type="ECO:0000256" key="5">
    <source>
        <dbReference type="ARBA" id="ARBA00022840"/>
    </source>
</evidence>
<keyword evidence="5 7" id="KW-0067">ATP-binding</keyword>
<dbReference type="FunCoup" id="W0DVJ9">
    <property type="interactions" value="38"/>
</dbReference>
<dbReference type="InterPro" id="IPR049940">
    <property type="entry name" value="GluQ/Sye"/>
</dbReference>
<dbReference type="KEGG" id="tao:THIAE_05365"/>
<dbReference type="PRINTS" id="PR00987">
    <property type="entry name" value="TRNASYNTHGLU"/>
</dbReference>
<keyword evidence="3 7" id="KW-0547">Nucleotide-binding</keyword>
<dbReference type="STRING" id="717772.THIAE_05365"/>
<organism evidence="9 10">
    <name type="scientific">Thiomicrospira aerophila AL3</name>
    <dbReference type="NCBI Taxonomy" id="717772"/>
    <lineage>
        <taxon>Bacteria</taxon>
        <taxon>Pseudomonadati</taxon>
        <taxon>Pseudomonadota</taxon>
        <taxon>Gammaproteobacteria</taxon>
        <taxon>Thiotrichales</taxon>
        <taxon>Piscirickettsiaceae</taxon>
        <taxon>Thiomicrospira</taxon>
    </lineage>
</organism>
<dbReference type="GO" id="GO:0005524">
    <property type="term" value="F:ATP binding"/>
    <property type="evidence" value="ECO:0007669"/>
    <property type="project" value="UniProtKB-KW"/>
</dbReference>
<dbReference type="Gene3D" id="3.40.50.620">
    <property type="entry name" value="HUPs"/>
    <property type="match status" value="1"/>
</dbReference>
<dbReference type="HOGENOM" id="CLU_015768_0_1_6"/>
<dbReference type="GO" id="GO:0005829">
    <property type="term" value="C:cytosol"/>
    <property type="evidence" value="ECO:0007669"/>
    <property type="project" value="TreeGrafter"/>
</dbReference>
<keyword evidence="10" id="KW-1185">Reference proteome</keyword>
<dbReference type="PANTHER" id="PTHR43311:SF1">
    <property type="entry name" value="GLUTAMYL-Q TRNA(ASP) SYNTHETASE"/>
    <property type="match status" value="1"/>
</dbReference>
<proteinExistence type="inferred from homology"/>
<keyword evidence="6 7" id="KW-0030">Aminoacyl-tRNA synthetase</keyword>
<sequence>MPNPLYIGRFAPSPSGPLHLGSLFAAVISYCDAKFHQGVWRLRIDDLDTPRVQPDAITQQLHQLDAFGLGWDGEVYYQSQHTADYLAALYDLQAKQACYTCHCTRQMIRERQQGQVQYDNFCRHRHHPFDLQQAWRLQLPDQRSSWQDQWCGKQTSPQPVEDPIIWRRDQIFGYHLACAWDEWAMGMTHVVRGQDLLAASWPQTLLRQHWHPSAAELVYKHHPLLINQQGLKLSKSAQSQAVWPNQGALYKIAQILGVADPLNAKMPDQLILQAIQDNWAKIMTDFLIQNTSEQSSTSIKQVCVI</sequence>
<evidence type="ECO:0000256" key="2">
    <source>
        <dbReference type="ARBA" id="ARBA00022723"/>
    </source>
</evidence>
<dbReference type="InterPro" id="IPR014729">
    <property type="entry name" value="Rossmann-like_a/b/a_fold"/>
</dbReference>
<dbReference type="OrthoDB" id="9807503at2"/>
<evidence type="ECO:0000256" key="4">
    <source>
        <dbReference type="ARBA" id="ARBA00022833"/>
    </source>
</evidence>
<dbReference type="SUPFAM" id="SSF52374">
    <property type="entry name" value="Nucleotidylyl transferase"/>
    <property type="match status" value="1"/>
</dbReference>
<name>W0DVJ9_9GAMM</name>
<feature type="domain" description="Glutamyl/glutaminyl-tRNA synthetase class Ib catalytic" evidence="8">
    <location>
        <begin position="9"/>
        <end position="241"/>
    </location>
</feature>
<evidence type="ECO:0000256" key="1">
    <source>
        <dbReference type="ARBA" id="ARBA00022598"/>
    </source>
</evidence>
<dbReference type="GO" id="GO:0004818">
    <property type="term" value="F:glutamate-tRNA ligase activity"/>
    <property type="evidence" value="ECO:0007669"/>
    <property type="project" value="TreeGrafter"/>
</dbReference>
<keyword evidence="1 7" id="KW-0436">Ligase</keyword>
<dbReference type="Pfam" id="PF00749">
    <property type="entry name" value="tRNA-synt_1c"/>
    <property type="match status" value="1"/>
</dbReference>
<keyword evidence="4" id="KW-0862">Zinc</keyword>
<dbReference type="Proteomes" id="UP000005380">
    <property type="component" value="Chromosome"/>
</dbReference>
<dbReference type="InterPro" id="IPR020058">
    <property type="entry name" value="Glu/Gln-tRNA-synth_Ib_cat-dom"/>
</dbReference>
<dbReference type="NCBIfam" id="NF004314">
    <property type="entry name" value="PRK05710.1-3"/>
    <property type="match status" value="1"/>
</dbReference>
<gene>
    <name evidence="9" type="ORF">THIAE_05365</name>
</gene>
<evidence type="ECO:0000259" key="8">
    <source>
        <dbReference type="Pfam" id="PF00749"/>
    </source>
</evidence>
<accession>W0DVJ9</accession>
<evidence type="ECO:0000256" key="7">
    <source>
        <dbReference type="RuleBase" id="RU363037"/>
    </source>
</evidence>
<evidence type="ECO:0000256" key="6">
    <source>
        <dbReference type="ARBA" id="ARBA00023146"/>
    </source>
</evidence>
<dbReference type="GO" id="GO:0006424">
    <property type="term" value="P:glutamyl-tRNA aminoacylation"/>
    <property type="evidence" value="ECO:0007669"/>
    <property type="project" value="TreeGrafter"/>
</dbReference>
<dbReference type="eggNOG" id="COG0008">
    <property type="taxonomic scope" value="Bacteria"/>
</dbReference>
<reference evidence="9 10" key="1">
    <citation type="submission" date="2013-12" db="EMBL/GenBank/DDBJ databases">
        <authorList>
            <consortium name="DOE Joint Genome Institute"/>
            <person name="Kappler U."/>
            <person name="Huntemann M."/>
            <person name="Han J."/>
            <person name="Chen A."/>
            <person name="Kyrpides N."/>
            <person name="Mavromatis K."/>
            <person name="Markowitz V."/>
            <person name="Palaniappan K."/>
            <person name="Ivanova N."/>
            <person name="Schaumberg A."/>
            <person name="Pati A."/>
            <person name="Liolios K."/>
            <person name="Nordberg H.P."/>
            <person name="Cantor M.N."/>
            <person name="Hua S.X."/>
            <person name="Woyke T."/>
        </authorList>
    </citation>
    <scope>NUCLEOTIDE SEQUENCE [LARGE SCALE GENOMIC DNA]</scope>
    <source>
        <strain evidence="10">AL2</strain>
    </source>
</reference>
<comment type="similarity">
    <text evidence="7">Belongs to the class-I aminoacyl-tRNA synthetase family.</text>
</comment>